<dbReference type="PANTHER" id="PTHR33240:SF15">
    <property type="entry name" value="GAG-PRO-LIKE PROTEIN"/>
    <property type="match status" value="1"/>
</dbReference>
<evidence type="ECO:0000313" key="2">
    <source>
        <dbReference type="EMBL" id="GFZ09862.1"/>
    </source>
</evidence>
<feature type="region of interest" description="Disordered" evidence="1">
    <location>
        <begin position="63"/>
        <end position="149"/>
    </location>
</feature>
<feature type="compositionally biased region" description="Basic residues" evidence="1">
    <location>
        <begin position="108"/>
        <end position="117"/>
    </location>
</feature>
<reference evidence="2 3" key="1">
    <citation type="submission" date="2019-07" db="EMBL/GenBank/DDBJ databases">
        <title>De Novo Assembly of kiwifruit Actinidia rufa.</title>
        <authorList>
            <person name="Sugita-Konishi S."/>
            <person name="Sato K."/>
            <person name="Mori E."/>
            <person name="Abe Y."/>
            <person name="Kisaki G."/>
            <person name="Hamano K."/>
            <person name="Suezawa K."/>
            <person name="Otani M."/>
            <person name="Fukuda T."/>
            <person name="Manabe T."/>
            <person name="Gomi K."/>
            <person name="Tabuchi M."/>
            <person name="Akimitsu K."/>
            <person name="Kataoka I."/>
        </authorList>
    </citation>
    <scope>NUCLEOTIDE SEQUENCE [LARGE SCALE GENOMIC DNA]</scope>
    <source>
        <strain evidence="3">cv. Fuchu</strain>
    </source>
</reference>
<sequence length="530" mass="60386">MISEKGNCSGSCQTRGEPPHVPKTPGDRGGKLLANAQRVAKATSKQRQGRFWWTTGLCKPVQADNIQSSKGRSGEEGALPMRTQKERRPVVQSKSESHSDNRTEVSSKRKSLPHRSRRSEDLQDALNAKRNSFLPRDRRDGSSRKIHTTQVHLVRREVRPSVPCEPREADDGSVKSYGCSHVQSFSIQSGQPGVEMVRQIIAKDLMSRVEMFARLEDDIRESEKTKGKVGRSEASVKRRKDGSSPYETRAKQEINVVFKEPIYKLLARIRDKPYFKKLEPMGVQSLPKKMKAAEAERECINFSKTDLERVQHPHSDPLVVQLRIGRYDVKRILVDTESSIEVMYYDLFKQLNLPQDQLKPARAPLVEFNAQAYWPLGTVSLKTRADSQELMIEFLVVDIPSPYNAIVGKDWLHKMKGVTSTLHQAIKFLTPRGEESIYGDQVAAKQCYLATVSTKTAMKEVQMVEEDIEVLEDVGRDPEAKVIEELVRYELDEPSSDRFFLVRAELIEISVKRGKLTRCTIRAQNYEREY</sequence>
<evidence type="ECO:0000313" key="3">
    <source>
        <dbReference type="Proteomes" id="UP000585474"/>
    </source>
</evidence>
<feature type="region of interest" description="Disordered" evidence="1">
    <location>
        <begin position="1"/>
        <end position="47"/>
    </location>
</feature>
<dbReference type="InterPro" id="IPR021109">
    <property type="entry name" value="Peptidase_aspartic_dom_sf"/>
</dbReference>
<name>A0A7J0GGK4_9ERIC</name>
<dbReference type="CDD" id="cd00303">
    <property type="entry name" value="retropepsin_like"/>
    <property type="match status" value="1"/>
</dbReference>
<comment type="caution">
    <text evidence="2">The sequence shown here is derived from an EMBL/GenBank/DDBJ whole genome shotgun (WGS) entry which is preliminary data.</text>
</comment>
<proteinExistence type="predicted"/>
<accession>A0A7J0GGK4</accession>
<feature type="region of interest" description="Disordered" evidence="1">
    <location>
        <begin position="222"/>
        <end position="246"/>
    </location>
</feature>
<feature type="compositionally biased region" description="Basic and acidic residues" evidence="1">
    <location>
        <begin position="222"/>
        <end position="236"/>
    </location>
</feature>
<dbReference type="Gene3D" id="2.40.70.10">
    <property type="entry name" value="Acid Proteases"/>
    <property type="match status" value="1"/>
</dbReference>
<dbReference type="EMBL" id="BJWL01000021">
    <property type="protein sequence ID" value="GFZ09862.1"/>
    <property type="molecule type" value="Genomic_DNA"/>
</dbReference>
<organism evidence="2 3">
    <name type="scientific">Actinidia rufa</name>
    <dbReference type="NCBI Taxonomy" id="165716"/>
    <lineage>
        <taxon>Eukaryota</taxon>
        <taxon>Viridiplantae</taxon>
        <taxon>Streptophyta</taxon>
        <taxon>Embryophyta</taxon>
        <taxon>Tracheophyta</taxon>
        <taxon>Spermatophyta</taxon>
        <taxon>Magnoliopsida</taxon>
        <taxon>eudicotyledons</taxon>
        <taxon>Gunneridae</taxon>
        <taxon>Pentapetalae</taxon>
        <taxon>asterids</taxon>
        <taxon>Ericales</taxon>
        <taxon>Actinidiaceae</taxon>
        <taxon>Actinidia</taxon>
    </lineage>
</organism>
<feature type="compositionally biased region" description="Basic and acidic residues" evidence="1">
    <location>
        <begin position="83"/>
        <end position="107"/>
    </location>
</feature>
<evidence type="ECO:0000256" key="1">
    <source>
        <dbReference type="SAM" id="MobiDB-lite"/>
    </source>
</evidence>
<keyword evidence="3" id="KW-1185">Reference proteome</keyword>
<protein>
    <submittedName>
        <fullName evidence="2">Uncharacterized protein</fullName>
    </submittedName>
</protein>
<feature type="compositionally biased region" description="Polar residues" evidence="1">
    <location>
        <begin position="1"/>
        <end position="14"/>
    </location>
</feature>
<dbReference type="PANTHER" id="PTHR33240">
    <property type="entry name" value="OS08G0508500 PROTEIN"/>
    <property type="match status" value="1"/>
</dbReference>
<gene>
    <name evidence="2" type="ORF">Acr_21g0004610</name>
</gene>
<dbReference type="OrthoDB" id="1746852at2759"/>
<feature type="compositionally biased region" description="Basic and acidic residues" evidence="1">
    <location>
        <begin position="17"/>
        <end position="30"/>
    </location>
</feature>
<dbReference type="Proteomes" id="UP000585474">
    <property type="component" value="Unassembled WGS sequence"/>
</dbReference>
<dbReference type="AlphaFoldDB" id="A0A7J0GGK4"/>